<reference evidence="3 4" key="1">
    <citation type="submission" date="2019-09" db="EMBL/GenBank/DDBJ databases">
        <title>Genome sequence of Roseospira marina, one of the more divergent members of the non-sulfur purple photosynthetic bacterial family, the Rhodospirillaceae.</title>
        <authorList>
            <person name="Meyer T."/>
            <person name="Kyndt J."/>
        </authorList>
    </citation>
    <scope>NUCLEOTIDE SEQUENCE [LARGE SCALE GENOMIC DNA]</scope>
    <source>
        <strain evidence="3 4">DSM 15113</strain>
    </source>
</reference>
<sequence>MSEEAATVGDPLPFVEAQDYFRHKINMPTEAWTDLREGQHSRGFVIAGATKAELLTDMHAALQKALDEGTTLETFRQDFDQIVARHGWSYKGSRGWRTRVIYDTNLRMARAAGHWAQIDRAAERERSRGRTLYLRYGAVLDSSTRPEHRAWHGLVLPADHPWWRTHTPPNGWWCRCTITALTERDLARYGYSVTPDDQVPPVTMEERTVRLADGSTEVWPTPAGIDTGFGYHVGRAAWGQSVDRRAMDAAAIGAKGRPWERIGRVQTWQDLGLPDTLPVDAWSGELGEAAADRDGMLKRLMAVLGGPDRTFRTPDGEAVHVTAEVLADHLKPDRAPFLPLLPLVLERPAEIWLAWERHVGTGQIALRKRFVRVVRTERQRGVLIVAQTVGGRFEGWTFIPVRRPSYLNDQRQGTLLYRREE</sequence>
<dbReference type="Proteomes" id="UP000324065">
    <property type="component" value="Unassembled WGS sequence"/>
</dbReference>
<dbReference type="OrthoDB" id="9813502at2"/>
<name>A0A5M6I696_9PROT</name>
<feature type="domain" description="Phage-Barnase-EndoU-ColicinE5/D-RelE like nuclease 2" evidence="2">
    <location>
        <begin position="304"/>
        <end position="418"/>
    </location>
</feature>
<gene>
    <name evidence="3" type="ORF">F1188_19415</name>
</gene>
<proteinExistence type="predicted"/>
<feature type="domain" description="Phage head morphogenesis" evidence="1">
    <location>
        <begin position="58"/>
        <end position="178"/>
    </location>
</feature>
<organism evidence="3 4">
    <name type="scientific">Roseospira marina</name>
    <dbReference type="NCBI Taxonomy" id="140057"/>
    <lineage>
        <taxon>Bacteria</taxon>
        <taxon>Pseudomonadati</taxon>
        <taxon>Pseudomonadota</taxon>
        <taxon>Alphaproteobacteria</taxon>
        <taxon>Rhodospirillales</taxon>
        <taxon>Rhodospirillaceae</taxon>
        <taxon>Roseospira</taxon>
    </lineage>
</organism>
<dbReference type="InterPro" id="IPR041110">
    <property type="entry name" value="PBECR2"/>
</dbReference>
<evidence type="ECO:0000259" key="1">
    <source>
        <dbReference type="Pfam" id="PF04233"/>
    </source>
</evidence>
<dbReference type="AlphaFoldDB" id="A0A5M6I696"/>
<dbReference type="EMBL" id="VWPJ01000032">
    <property type="protein sequence ID" value="KAA5603766.1"/>
    <property type="molecule type" value="Genomic_DNA"/>
</dbReference>
<dbReference type="NCBIfam" id="TIGR01641">
    <property type="entry name" value="phageSPP1_gp7"/>
    <property type="match status" value="1"/>
</dbReference>
<keyword evidence="4" id="KW-1185">Reference proteome</keyword>
<protein>
    <submittedName>
        <fullName evidence="3">Head morphogenesis protein</fullName>
    </submittedName>
</protein>
<dbReference type="RefSeq" id="WP_150064110.1">
    <property type="nucleotide sequence ID" value="NZ_JACHII010000029.1"/>
</dbReference>
<evidence type="ECO:0000313" key="3">
    <source>
        <dbReference type="EMBL" id="KAA5603766.1"/>
    </source>
</evidence>
<accession>A0A5M6I696</accession>
<dbReference type="Pfam" id="PF18810">
    <property type="entry name" value="PBECR2"/>
    <property type="match status" value="1"/>
</dbReference>
<dbReference type="InterPro" id="IPR006528">
    <property type="entry name" value="Phage_head_morphogenesis_dom"/>
</dbReference>
<evidence type="ECO:0000313" key="4">
    <source>
        <dbReference type="Proteomes" id="UP000324065"/>
    </source>
</evidence>
<dbReference type="Pfam" id="PF04233">
    <property type="entry name" value="Phage_Mu_F"/>
    <property type="match status" value="1"/>
</dbReference>
<comment type="caution">
    <text evidence="3">The sequence shown here is derived from an EMBL/GenBank/DDBJ whole genome shotgun (WGS) entry which is preliminary data.</text>
</comment>
<evidence type="ECO:0000259" key="2">
    <source>
        <dbReference type="Pfam" id="PF18810"/>
    </source>
</evidence>